<accession>A0A5B7X2U8</accession>
<organism evidence="2 3">
    <name type="scientific">Antarcticibacterium flavum</name>
    <dbReference type="NCBI Taxonomy" id="2058175"/>
    <lineage>
        <taxon>Bacteria</taxon>
        <taxon>Pseudomonadati</taxon>
        <taxon>Bacteroidota</taxon>
        <taxon>Flavobacteriia</taxon>
        <taxon>Flavobacteriales</taxon>
        <taxon>Flavobacteriaceae</taxon>
        <taxon>Antarcticibacterium</taxon>
    </lineage>
</organism>
<feature type="transmembrane region" description="Helical" evidence="1">
    <location>
        <begin position="58"/>
        <end position="78"/>
    </location>
</feature>
<evidence type="ECO:0008006" key="4">
    <source>
        <dbReference type="Google" id="ProtNLM"/>
    </source>
</evidence>
<dbReference type="AlphaFoldDB" id="A0A5B7X2U8"/>
<name>A0A5B7X2U8_9FLAO</name>
<dbReference type="KEGG" id="afla:FHG64_05730"/>
<dbReference type="EMBL" id="CP040812">
    <property type="protein sequence ID" value="QCY68943.1"/>
    <property type="molecule type" value="Genomic_DNA"/>
</dbReference>
<dbReference type="InterPro" id="IPR046125">
    <property type="entry name" value="DUF6122"/>
</dbReference>
<protein>
    <recommendedName>
        <fullName evidence="4">Metal-dependent hydrolase</fullName>
    </recommendedName>
</protein>
<evidence type="ECO:0000313" key="3">
    <source>
        <dbReference type="Proteomes" id="UP000309016"/>
    </source>
</evidence>
<dbReference type="RefSeq" id="WP_139065527.1">
    <property type="nucleotide sequence ID" value="NZ_CP040812.1"/>
</dbReference>
<feature type="transmembrane region" description="Helical" evidence="1">
    <location>
        <begin position="29"/>
        <end position="46"/>
    </location>
</feature>
<reference evidence="2 3" key="1">
    <citation type="submission" date="2019-06" db="EMBL/GenBank/DDBJ databases">
        <title>Complete genome sequence of Antarcticibacterium flavum KCTC 52984T from an Antarctic marine sediment.</title>
        <authorList>
            <person name="Lee Y.M."/>
            <person name="Shin S.C."/>
        </authorList>
    </citation>
    <scope>NUCLEOTIDE SEQUENCE [LARGE SCALE GENOMIC DNA]</scope>
    <source>
        <strain evidence="2 3">KCTC 52984</strain>
    </source>
</reference>
<feature type="transmembrane region" description="Helical" evidence="1">
    <location>
        <begin position="85"/>
        <end position="105"/>
    </location>
</feature>
<dbReference type="Proteomes" id="UP000309016">
    <property type="component" value="Chromosome"/>
</dbReference>
<keyword evidence="3" id="KW-1185">Reference proteome</keyword>
<evidence type="ECO:0000256" key="1">
    <source>
        <dbReference type="SAM" id="Phobius"/>
    </source>
</evidence>
<evidence type="ECO:0000313" key="2">
    <source>
        <dbReference type="EMBL" id="QCY68943.1"/>
    </source>
</evidence>
<keyword evidence="1" id="KW-1133">Transmembrane helix</keyword>
<sequence>MQTFTHYFLHFIFIGAIAYWYDRKNWKRNWLILLATMAVDVDHVFADPLFDPNRCGIGFHPLHTEYAIAVYVLGVAFVKHYTIRLIFIGLLFHMITDFIDCLWMFSYCQSCYENSEIFKWLI</sequence>
<keyword evidence="1" id="KW-0812">Transmembrane</keyword>
<feature type="transmembrane region" description="Helical" evidence="1">
    <location>
        <begin position="6"/>
        <end position="22"/>
    </location>
</feature>
<dbReference type="Pfam" id="PF19617">
    <property type="entry name" value="DUF6122"/>
    <property type="match status" value="1"/>
</dbReference>
<dbReference type="OrthoDB" id="289051at2"/>
<keyword evidence="1" id="KW-0472">Membrane</keyword>
<proteinExistence type="predicted"/>
<gene>
    <name evidence="2" type="ORF">FHG64_05730</name>
</gene>